<dbReference type="Proteomes" id="UP001229421">
    <property type="component" value="Unassembled WGS sequence"/>
</dbReference>
<dbReference type="EMBL" id="JAUHHV010000005">
    <property type="protein sequence ID" value="KAK1422667.1"/>
    <property type="molecule type" value="Genomic_DNA"/>
</dbReference>
<evidence type="ECO:0000313" key="2">
    <source>
        <dbReference type="EMBL" id="KAK1422667.1"/>
    </source>
</evidence>
<protein>
    <submittedName>
        <fullName evidence="2">Uncharacterized protein</fullName>
    </submittedName>
</protein>
<feature type="region of interest" description="Disordered" evidence="1">
    <location>
        <begin position="1"/>
        <end position="49"/>
    </location>
</feature>
<organism evidence="2 3">
    <name type="scientific">Tagetes erecta</name>
    <name type="common">African marigold</name>
    <dbReference type="NCBI Taxonomy" id="13708"/>
    <lineage>
        <taxon>Eukaryota</taxon>
        <taxon>Viridiplantae</taxon>
        <taxon>Streptophyta</taxon>
        <taxon>Embryophyta</taxon>
        <taxon>Tracheophyta</taxon>
        <taxon>Spermatophyta</taxon>
        <taxon>Magnoliopsida</taxon>
        <taxon>eudicotyledons</taxon>
        <taxon>Gunneridae</taxon>
        <taxon>Pentapetalae</taxon>
        <taxon>asterids</taxon>
        <taxon>campanulids</taxon>
        <taxon>Asterales</taxon>
        <taxon>Asteraceae</taxon>
        <taxon>Asteroideae</taxon>
        <taxon>Heliantheae alliance</taxon>
        <taxon>Tageteae</taxon>
        <taxon>Tagetes</taxon>
    </lineage>
</organism>
<comment type="caution">
    <text evidence="2">The sequence shown here is derived from an EMBL/GenBank/DDBJ whole genome shotgun (WGS) entry which is preliminary data.</text>
</comment>
<evidence type="ECO:0000313" key="3">
    <source>
        <dbReference type="Proteomes" id="UP001229421"/>
    </source>
</evidence>
<dbReference type="AlphaFoldDB" id="A0AAD8KLS6"/>
<keyword evidence="3" id="KW-1185">Reference proteome</keyword>
<name>A0AAD8KLS6_TARER</name>
<evidence type="ECO:0000256" key="1">
    <source>
        <dbReference type="SAM" id="MobiDB-lite"/>
    </source>
</evidence>
<sequence length="125" mass="14245">MSTSAWQERGIDGFESRFPSRGATPRGAATAGRRLTRGAENTNRRKSKQTALSLVRVAGDRRRLRFDLKLLDSPSEGPRKRDIKIDQWIEVVDNNADLKKQILFKIRVVQIKIKGENEDDNLDLI</sequence>
<gene>
    <name evidence="2" type="ORF">QVD17_17953</name>
</gene>
<reference evidence="2" key="1">
    <citation type="journal article" date="2023" name="bioRxiv">
        <title>Improved chromosome-level genome assembly for marigold (Tagetes erecta).</title>
        <authorList>
            <person name="Jiang F."/>
            <person name="Yuan L."/>
            <person name="Wang S."/>
            <person name="Wang H."/>
            <person name="Xu D."/>
            <person name="Wang A."/>
            <person name="Fan W."/>
        </authorList>
    </citation>
    <scope>NUCLEOTIDE SEQUENCE</scope>
    <source>
        <strain evidence="2">WSJ</strain>
        <tissue evidence="2">Leaf</tissue>
    </source>
</reference>
<proteinExistence type="predicted"/>
<feature type="compositionally biased region" description="Low complexity" evidence="1">
    <location>
        <begin position="21"/>
        <end position="33"/>
    </location>
</feature>
<accession>A0AAD8KLS6</accession>